<dbReference type="AlphaFoldDB" id="Q092B9"/>
<keyword evidence="3" id="KW-1185">Reference proteome</keyword>
<dbReference type="OrthoDB" id="5382028at2"/>
<reference evidence="2 4" key="1">
    <citation type="submission" date="2006-04" db="EMBL/GenBank/DDBJ databases">
        <authorList>
            <person name="Nierman W.C."/>
        </authorList>
    </citation>
    <scope>NUCLEOTIDE SEQUENCE [LARGE SCALE GENOMIC DNA]</scope>
    <source>
        <strain evidence="2 4">DW4/3-1</strain>
    </source>
</reference>
<dbReference type="Proteomes" id="UP000001351">
    <property type="component" value="Chromosome"/>
</dbReference>
<evidence type="ECO:0000313" key="1">
    <source>
        <dbReference type="EMBL" id="ADO75735.1"/>
    </source>
</evidence>
<name>Q092B9_STIAD</name>
<evidence type="ECO:0000313" key="4">
    <source>
        <dbReference type="Proteomes" id="UP000032702"/>
    </source>
</evidence>
<proteinExistence type="predicted"/>
<evidence type="ECO:0000313" key="2">
    <source>
        <dbReference type="EMBL" id="EAU66576.1"/>
    </source>
</evidence>
<gene>
    <name evidence="1" type="ordered locus">STAUR_7980</name>
    <name evidence="2" type="ORF">STIAU_3431</name>
</gene>
<dbReference type="RefSeq" id="WP_002613888.1">
    <property type="nucleotide sequence ID" value="NC_014623.1"/>
</dbReference>
<dbReference type="EMBL" id="AAMD01000052">
    <property type="protein sequence ID" value="EAU66576.1"/>
    <property type="molecule type" value="Genomic_DNA"/>
</dbReference>
<dbReference type="STRING" id="378806.STAUR_7980"/>
<accession>Q092B9</accession>
<organism evidence="2 4">
    <name type="scientific">Stigmatella aurantiaca (strain DW4/3-1)</name>
    <dbReference type="NCBI Taxonomy" id="378806"/>
    <lineage>
        <taxon>Bacteria</taxon>
        <taxon>Pseudomonadati</taxon>
        <taxon>Myxococcota</taxon>
        <taxon>Myxococcia</taxon>
        <taxon>Myxococcales</taxon>
        <taxon>Cystobacterineae</taxon>
        <taxon>Archangiaceae</taxon>
        <taxon>Stigmatella</taxon>
    </lineage>
</organism>
<reference evidence="1 3" key="2">
    <citation type="journal article" date="2011" name="Mol. Biol. Evol.">
        <title>Comparative genomic analysis of fruiting body formation in Myxococcales.</title>
        <authorList>
            <person name="Huntley S."/>
            <person name="Hamann N."/>
            <person name="Wegener-Feldbrugge S."/>
            <person name="Treuner-Lange A."/>
            <person name="Kube M."/>
            <person name="Reinhardt R."/>
            <person name="Klages S."/>
            <person name="Muller R."/>
            <person name="Ronning C.M."/>
            <person name="Nierman W.C."/>
            <person name="Sogaard-Andersen L."/>
        </authorList>
    </citation>
    <scope>NUCLEOTIDE SEQUENCE [LARGE SCALE GENOMIC DNA]</scope>
    <source>
        <strain evidence="1 3">DW4/3-1</strain>
    </source>
</reference>
<dbReference type="Proteomes" id="UP000032702">
    <property type="component" value="Unassembled WGS sequence"/>
</dbReference>
<dbReference type="KEGG" id="sur:STAUR_7980"/>
<evidence type="ECO:0000313" key="3">
    <source>
        <dbReference type="Proteomes" id="UP000001351"/>
    </source>
</evidence>
<dbReference type="EMBL" id="CP002271">
    <property type="protein sequence ID" value="ADO75735.1"/>
    <property type="molecule type" value="Genomic_DNA"/>
</dbReference>
<dbReference type="HOGENOM" id="CLU_1626071_0_0_7"/>
<protein>
    <submittedName>
        <fullName evidence="1">Conserved uncharacterized protein</fullName>
    </submittedName>
</protein>
<sequence>MLRTPMNEWILKAVQIETALLALGEIELPAQVHGLQNEARDKVRALLTAWKARKPAEEKREWKQETLEKGKPQDEELLGMVQELKKESADFTVYRYTSGSDTVETLVAGSQAWMAAGGEYYFGQWDEDEKVLEVGRDDEHDEPGSGLVLKLTGELVHTFSDEA</sequence>